<dbReference type="InterPro" id="IPR001478">
    <property type="entry name" value="PDZ"/>
</dbReference>
<gene>
    <name evidence="5" type="primary">109593728</name>
</gene>
<protein>
    <recommendedName>
        <fullName evidence="4">PDZ domain-containing protein</fullName>
    </recommendedName>
</protein>
<keyword evidence="3" id="KW-0175">Coiled coil</keyword>
<dbReference type="Proteomes" id="UP000007879">
    <property type="component" value="Unassembled WGS sequence"/>
</dbReference>
<dbReference type="SUPFAM" id="SSF50156">
    <property type="entry name" value="PDZ domain-like"/>
    <property type="match status" value="1"/>
</dbReference>
<dbReference type="Pfam" id="PF00595">
    <property type="entry name" value="PDZ"/>
    <property type="match status" value="1"/>
</dbReference>
<dbReference type="PANTHER" id="PTHR15963">
    <property type="entry name" value="GENERAL RECEPTOR FOR PHOSPHOINOSITIDES 1-ASSOCIATED SCAFFOLD PROTEIN-RELATED"/>
    <property type="match status" value="1"/>
</dbReference>
<reference evidence="6" key="1">
    <citation type="journal article" date="2010" name="Nature">
        <title>The Amphimedon queenslandica genome and the evolution of animal complexity.</title>
        <authorList>
            <person name="Srivastava M."/>
            <person name="Simakov O."/>
            <person name="Chapman J."/>
            <person name="Fahey B."/>
            <person name="Gauthier M.E."/>
            <person name="Mitros T."/>
            <person name="Richards G.S."/>
            <person name="Conaco C."/>
            <person name="Dacre M."/>
            <person name="Hellsten U."/>
            <person name="Larroux C."/>
            <person name="Putnam N.H."/>
            <person name="Stanke M."/>
            <person name="Adamska M."/>
            <person name="Darling A."/>
            <person name="Degnan S.M."/>
            <person name="Oakley T.H."/>
            <person name="Plachetzki D.C."/>
            <person name="Zhai Y."/>
            <person name="Adamski M."/>
            <person name="Calcino A."/>
            <person name="Cummins S.F."/>
            <person name="Goodstein D.M."/>
            <person name="Harris C."/>
            <person name="Jackson D.J."/>
            <person name="Leys S.P."/>
            <person name="Shu S."/>
            <person name="Woodcroft B.J."/>
            <person name="Vervoort M."/>
            <person name="Kosik K.S."/>
            <person name="Manning G."/>
            <person name="Degnan B.M."/>
            <person name="Rokhsar D.S."/>
        </authorList>
    </citation>
    <scope>NUCLEOTIDE SEQUENCE [LARGE SCALE GENOMIC DNA]</scope>
</reference>
<evidence type="ECO:0000256" key="3">
    <source>
        <dbReference type="SAM" id="Coils"/>
    </source>
</evidence>
<name>A0A1X7VX04_AMPQE</name>
<dbReference type="PROSITE" id="PS50106">
    <property type="entry name" value="PDZ"/>
    <property type="match status" value="1"/>
</dbReference>
<sequence>MEKKERSVSVQMTPSGDYSSTTNMVPTVGGAVHYVKKQIGFGGQGVVKEEATVTAKDDEAGANVDFQKPGTRFSFKRNKSIRSVARSRSEGNLALQGITGDGQQGLCHALPPRGELRYVYLDMSWTRFGFTLQSYGRRSEEKQTIVQSVTAGSPAFMAGLHPGDCILEVNGQDMMSVSTNDILSAILNTNDKRVQLLVKFTDGAHRLELKKKLQLAQDSLKEKQKSLKQLLATKHCLTSYSSPVNAWADDCAPIEFLFNESESSTQHLPSDSHHTVSSSYYNLAVYTGDIQYITCDGLVIPFDAVNPTASSPVMHFLHKGGDKMMNEISLADQCHLGDAMTTTSGELKSIRGQVYHCLFGQFEDHLKLCFESSLNKCLARGLVVVAFWLDGFIYCHVPPTLLVETIKKTLCDSSNDFLSKFKVIIFASQILPQLAELVTHIFKHET</sequence>
<dbReference type="InParanoid" id="A0A1X7VX04"/>
<dbReference type="PANTHER" id="PTHR15963:SF5">
    <property type="entry name" value="SHORT SPINDLE 6, ISOFORM A"/>
    <property type="match status" value="1"/>
</dbReference>
<dbReference type="OrthoDB" id="410721at2759"/>
<evidence type="ECO:0000256" key="1">
    <source>
        <dbReference type="ARBA" id="ARBA00004496"/>
    </source>
</evidence>
<evidence type="ECO:0000313" key="5">
    <source>
        <dbReference type="EnsemblMetazoa" id="Aqu2.1.43938_001"/>
    </source>
</evidence>
<evidence type="ECO:0000256" key="2">
    <source>
        <dbReference type="ARBA" id="ARBA00022490"/>
    </source>
</evidence>
<dbReference type="Gene3D" id="2.30.42.10">
    <property type="match status" value="1"/>
</dbReference>
<dbReference type="AlphaFoldDB" id="A0A1X7VX04"/>
<evidence type="ECO:0000259" key="4">
    <source>
        <dbReference type="PROSITE" id="PS50106"/>
    </source>
</evidence>
<dbReference type="SMART" id="SM00228">
    <property type="entry name" value="PDZ"/>
    <property type="match status" value="1"/>
</dbReference>
<accession>A0A1X7VX04</accession>
<proteinExistence type="predicted"/>
<evidence type="ECO:0000313" key="6">
    <source>
        <dbReference type="Proteomes" id="UP000007879"/>
    </source>
</evidence>
<dbReference type="InterPro" id="IPR043472">
    <property type="entry name" value="Macro_dom-like"/>
</dbReference>
<dbReference type="KEGG" id="aqu:109593728"/>
<dbReference type="GO" id="GO:0005737">
    <property type="term" value="C:cytoplasm"/>
    <property type="evidence" value="ECO:0007669"/>
    <property type="project" value="UniProtKB-SubCell"/>
</dbReference>
<dbReference type="STRING" id="400682.A0A1X7VX04"/>
<feature type="coiled-coil region" evidence="3">
    <location>
        <begin position="206"/>
        <end position="233"/>
    </location>
</feature>
<dbReference type="InterPro" id="IPR052122">
    <property type="entry name" value="Intracell_Traff_Signaling_Reg"/>
</dbReference>
<comment type="subcellular location">
    <subcellularLocation>
        <location evidence="1">Cytoplasm</location>
    </subcellularLocation>
</comment>
<keyword evidence="2" id="KW-0963">Cytoplasm</keyword>
<dbReference type="SUPFAM" id="SSF52949">
    <property type="entry name" value="Macro domain-like"/>
    <property type="match status" value="1"/>
</dbReference>
<keyword evidence="6" id="KW-1185">Reference proteome</keyword>
<reference evidence="5" key="2">
    <citation type="submission" date="2017-05" db="UniProtKB">
        <authorList>
            <consortium name="EnsemblMetazoa"/>
        </authorList>
    </citation>
    <scope>IDENTIFICATION</scope>
</reference>
<organism evidence="5">
    <name type="scientific">Amphimedon queenslandica</name>
    <name type="common">Sponge</name>
    <dbReference type="NCBI Taxonomy" id="400682"/>
    <lineage>
        <taxon>Eukaryota</taxon>
        <taxon>Metazoa</taxon>
        <taxon>Porifera</taxon>
        <taxon>Demospongiae</taxon>
        <taxon>Heteroscleromorpha</taxon>
        <taxon>Haplosclerida</taxon>
        <taxon>Niphatidae</taxon>
        <taxon>Amphimedon</taxon>
    </lineage>
</organism>
<dbReference type="EnsemblMetazoa" id="XM_020008732.1">
    <property type="protein sequence ID" value="XP_019864291.1"/>
    <property type="gene ID" value="LOC109593728"/>
</dbReference>
<dbReference type="eggNOG" id="KOG3528">
    <property type="taxonomic scope" value="Eukaryota"/>
</dbReference>
<feature type="domain" description="PDZ" evidence="4">
    <location>
        <begin position="118"/>
        <end position="202"/>
    </location>
</feature>
<dbReference type="InterPro" id="IPR036034">
    <property type="entry name" value="PDZ_sf"/>
</dbReference>
<dbReference type="EnsemblMetazoa" id="Aqu2.1.43938_001">
    <property type="protein sequence ID" value="Aqu2.1.43938_001"/>
    <property type="gene ID" value="Aqu2.1.43938"/>
</dbReference>
<dbReference type="Gene3D" id="3.40.220.10">
    <property type="entry name" value="Leucine Aminopeptidase, subunit E, domain 1"/>
    <property type="match status" value="1"/>
</dbReference>